<dbReference type="PATRIC" id="fig|980422.3.peg.457"/>
<dbReference type="GO" id="GO:0030145">
    <property type="term" value="F:manganese ion binding"/>
    <property type="evidence" value="ECO:0007669"/>
    <property type="project" value="InterPro"/>
</dbReference>
<dbReference type="PANTHER" id="PTHR43226:SF4">
    <property type="entry name" value="XAA-PRO AMINOPEPTIDASE 3"/>
    <property type="match status" value="1"/>
</dbReference>
<feature type="domain" description="Aminopeptidase P N-terminal" evidence="8">
    <location>
        <begin position="1"/>
        <end position="120"/>
    </location>
</feature>
<dbReference type="Pfam" id="PF00557">
    <property type="entry name" value="Peptidase_M24"/>
    <property type="match status" value="1"/>
</dbReference>
<comment type="cofactor">
    <cofactor evidence="2">
        <name>Mn(2+)</name>
        <dbReference type="ChEBI" id="CHEBI:29035"/>
    </cofactor>
</comment>
<dbReference type="InterPro" id="IPR029149">
    <property type="entry name" value="Creatin/AminoP/Spt16_N"/>
</dbReference>
<evidence type="ECO:0000256" key="4">
    <source>
        <dbReference type="ARBA" id="ARBA00012574"/>
    </source>
</evidence>
<keyword evidence="10" id="KW-1185">Reference proteome</keyword>
<evidence type="ECO:0000256" key="5">
    <source>
        <dbReference type="ARBA" id="ARBA00022723"/>
    </source>
</evidence>
<dbReference type="SUPFAM" id="SSF55920">
    <property type="entry name" value="Creatinase/aminopeptidase"/>
    <property type="match status" value="1"/>
</dbReference>
<evidence type="ECO:0000256" key="2">
    <source>
        <dbReference type="ARBA" id="ARBA00001936"/>
    </source>
</evidence>
<evidence type="ECO:0000256" key="1">
    <source>
        <dbReference type="ARBA" id="ARBA00001424"/>
    </source>
</evidence>
<dbReference type="GO" id="GO:0005829">
    <property type="term" value="C:cytosol"/>
    <property type="evidence" value="ECO:0007669"/>
    <property type="project" value="TreeGrafter"/>
</dbReference>
<dbReference type="Gene3D" id="3.90.230.10">
    <property type="entry name" value="Creatinase/methionine aminopeptidase superfamily"/>
    <property type="match status" value="1"/>
</dbReference>
<gene>
    <name evidence="9" type="primary">pepP</name>
    <name evidence="9" type="ORF">SLY_0493</name>
</gene>
<evidence type="ECO:0000259" key="8">
    <source>
        <dbReference type="SMART" id="SM01011"/>
    </source>
</evidence>
<name>R4S0X4_PHYAS</name>
<dbReference type="GO" id="GO:0070006">
    <property type="term" value="F:metalloaminopeptidase activity"/>
    <property type="evidence" value="ECO:0007669"/>
    <property type="project" value="InterPro"/>
</dbReference>
<dbReference type="RefSeq" id="WP_015637967.1">
    <property type="nucleotide sequence ID" value="NC_021236.1"/>
</dbReference>
<reference evidence="9 10" key="1">
    <citation type="journal article" date="2013" name="BMC Genomics">
        <title>Comparison of the complete genome sequence of two closely related isolates of 'Candidatus Phytoplasma australiense' reveals genome plasticity.</title>
        <authorList>
            <person name="Andersen M.T."/>
            <person name="Liefting L.W."/>
            <person name="Havukkala I."/>
            <person name="Beever R.E."/>
        </authorList>
    </citation>
    <scope>NUCLEOTIDE SEQUENCE [LARGE SCALE GENOMIC DNA]</scope>
    <source>
        <strain evidence="9 10">NZSb11</strain>
    </source>
</reference>
<dbReference type="OrthoDB" id="9806388at2"/>
<proteinExistence type="inferred from homology"/>
<dbReference type="EC" id="3.4.11.9" evidence="4"/>
<accession>R4S0X4</accession>
<dbReference type="SMART" id="SM01011">
    <property type="entry name" value="AMP_N"/>
    <property type="match status" value="1"/>
</dbReference>
<dbReference type="Proteomes" id="UP000013941">
    <property type="component" value="Chromosome"/>
</dbReference>
<evidence type="ECO:0000256" key="7">
    <source>
        <dbReference type="ARBA" id="ARBA00023211"/>
    </source>
</evidence>
<dbReference type="InterPro" id="IPR000994">
    <property type="entry name" value="Pept_M24"/>
</dbReference>
<evidence type="ECO:0000313" key="10">
    <source>
        <dbReference type="Proteomes" id="UP000013941"/>
    </source>
</evidence>
<dbReference type="AlphaFoldDB" id="R4S0X4"/>
<dbReference type="GO" id="GO:0006508">
    <property type="term" value="P:proteolysis"/>
    <property type="evidence" value="ECO:0007669"/>
    <property type="project" value="TreeGrafter"/>
</dbReference>
<dbReference type="SUPFAM" id="SSF53092">
    <property type="entry name" value="Creatinase/prolidase N-terminal domain"/>
    <property type="match status" value="1"/>
</dbReference>
<keyword evidence="9" id="KW-0645">Protease</keyword>
<dbReference type="EMBL" id="CP002548">
    <property type="protein sequence ID" value="AGL90413.1"/>
    <property type="molecule type" value="Genomic_DNA"/>
</dbReference>
<keyword evidence="7" id="KW-0464">Manganese</keyword>
<keyword evidence="9" id="KW-0031">Aminopeptidase</keyword>
<dbReference type="Pfam" id="PF05195">
    <property type="entry name" value="AMP_N"/>
    <property type="match status" value="1"/>
</dbReference>
<dbReference type="InterPro" id="IPR036005">
    <property type="entry name" value="Creatinase/aminopeptidase-like"/>
</dbReference>
<protein>
    <recommendedName>
        <fullName evidence="4">Xaa-Pro aminopeptidase</fullName>
        <ecNumber evidence="4">3.4.11.9</ecNumber>
    </recommendedName>
</protein>
<dbReference type="PANTHER" id="PTHR43226">
    <property type="entry name" value="XAA-PRO AMINOPEPTIDASE 3"/>
    <property type="match status" value="1"/>
</dbReference>
<evidence type="ECO:0000256" key="3">
    <source>
        <dbReference type="ARBA" id="ARBA00008766"/>
    </source>
</evidence>
<evidence type="ECO:0000256" key="6">
    <source>
        <dbReference type="ARBA" id="ARBA00022801"/>
    </source>
</evidence>
<keyword evidence="6" id="KW-0378">Hydrolase</keyword>
<dbReference type="HOGENOM" id="CLU_017266_1_0_14"/>
<sequence>MFLQNRDNLIQKMEQNTAAVFFSGKKIVKSGDQFFPFEVDHNFYYLTGINQPNSILFIKKTASGSQVFLFLDERDPQKALWDGDLLSFSEASKISCLKEEKIQKNTLFNSFLLETINPLRSFSTASIDAFYFDLSSSSRNLTQENNQALMFCQKLLSLYPFLKIKNSSPFLLALRQSKNLYEQTQIKKALEINAQALTQLMTQIKPLNNENDVASFFRYFLEKNQTKEAFDTIAASGKNALVLHYIRNSAQLNHNEVLLFDAGVNYNHYSSDITRCYPIGGVFTPFQKQIYNLVLKANKAIISFVRPHHTLAQLNHYGKNILAEGLKELSLWQENDRIDNYCYHGLCHHLGLDVHDVCNYSDIIGENSVITVEPGLYFQKFNLGIRIEDDILVTKNGAINLSQKIPKEITEIEALMKSFC</sequence>
<dbReference type="KEGG" id="nzs:SLY_0493"/>
<comment type="catalytic activity">
    <reaction evidence="1">
        <text>Release of any N-terminal amino acid, including proline, that is linked to proline, even from a dipeptide or tripeptide.</text>
        <dbReference type="EC" id="3.4.11.9"/>
    </reaction>
</comment>
<dbReference type="InterPro" id="IPR007865">
    <property type="entry name" value="Aminopep_P_N"/>
</dbReference>
<organism evidence="9 10">
    <name type="scientific">Strawberry lethal yellows phytoplasma (CPA) str. NZSb11</name>
    <dbReference type="NCBI Taxonomy" id="980422"/>
    <lineage>
        <taxon>Bacteria</taxon>
        <taxon>Bacillati</taxon>
        <taxon>Mycoplasmatota</taxon>
        <taxon>Mollicutes</taxon>
        <taxon>Acholeplasmatales</taxon>
        <taxon>Acholeplasmataceae</taxon>
        <taxon>Candidatus Phytoplasma</taxon>
        <taxon>16SrXII (Stolbur group)</taxon>
    </lineage>
</organism>
<keyword evidence="5" id="KW-0479">Metal-binding</keyword>
<dbReference type="Gene3D" id="3.40.350.10">
    <property type="entry name" value="Creatinase/prolidase N-terminal domain"/>
    <property type="match status" value="1"/>
</dbReference>
<dbReference type="InterPro" id="IPR052433">
    <property type="entry name" value="X-Pro_dipept-like"/>
</dbReference>
<comment type="similarity">
    <text evidence="3">Belongs to the peptidase M24B family.</text>
</comment>
<evidence type="ECO:0000313" key="9">
    <source>
        <dbReference type="EMBL" id="AGL90413.1"/>
    </source>
</evidence>